<dbReference type="OrthoDB" id="386624at2759"/>
<feature type="transmembrane region" description="Helical" evidence="1">
    <location>
        <begin position="12"/>
        <end position="30"/>
    </location>
</feature>
<dbReference type="AlphaFoldDB" id="A0A1J1HCF4"/>
<organism evidence="2 3">
    <name type="scientific">Plasmodium relictum</name>
    <dbReference type="NCBI Taxonomy" id="85471"/>
    <lineage>
        <taxon>Eukaryota</taxon>
        <taxon>Sar</taxon>
        <taxon>Alveolata</taxon>
        <taxon>Apicomplexa</taxon>
        <taxon>Aconoidasida</taxon>
        <taxon>Haemosporida</taxon>
        <taxon>Plasmodiidae</taxon>
        <taxon>Plasmodium</taxon>
        <taxon>Plasmodium (Haemamoeba)</taxon>
    </lineage>
</organism>
<dbReference type="OMA" id="PILMYKE"/>
<dbReference type="GeneID" id="39737939"/>
<dbReference type="KEGG" id="prel:PRELSG_1300600"/>
<dbReference type="VEuPathDB" id="PlasmoDB:PRELSG_1300600"/>
<evidence type="ECO:0000256" key="1">
    <source>
        <dbReference type="SAM" id="Phobius"/>
    </source>
</evidence>
<keyword evidence="1" id="KW-1133">Transmembrane helix</keyword>
<keyword evidence="1" id="KW-0812">Transmembrane</keyword>
<feature type="transmembrane region" description="Helical" evidence="1">
    <location>
        <begin position="116"/>
        <end position="140"/>
    </location>
</feature>
<dbReference type="EMBL" id="LN835308">
    <property type="protein sequence ID" value="CRH03648.1"/>
    <property type="molecule type" value="Genomic_DNA"/>
</dbReference>
<feature type="transmembrane region" description="Helical" evidence="1">
    <location>
        <begin position="36"/>
        <end position="60"/>
    </location>
</feature>
<feature type="transmembrane region" description="Helical" evidence="1">
    <location>
        <begin position="72"/>
        <end position="96"/>
    </location>
</feature>
<dbReference type="RefSeq" id="XP_028535655.1">
    <property type="nucleotide sequence ID" value="XM_028678516.1"/>
</dbReference>
<reference evidence="2 3" key="1">
    <citation type="submission" date="2015-04" db="EMBL/GenBank/DDBJ databases">
        <authorList>
            <consortium name="Pathogen Informatics"/>
        </authorList>
    </citation>
    <scope>NUCLEOTIDE SEQUENCE [LARGE SCALE GENOMIC DNA]</scope>
    <source>
        <strain evidence="2 3">SGS1</strain>
    </source>
</reference>
<keyword evidence="1" id="KW-0472">Membrane</keyword>
<proteinExistence type="predicted"/>
<name>A0A1J1HCF4_PLARL</name>
<protein>
    <submittedName>
        <fullName evidence="2">Uncharacterized protein</fullName>
    </submittedName>
</protein>
<evidence type="ECO:0000313" key="2">
    <source>
        <dbReference type="EMBL" id="CRH03648.1"/>
    </source>
</evidence>
<accession>A0A1J1HCF4</accession>
<dbReference type="Proteomes" id="UP000220158">
    <property type="component" value="Chromosome 13"/>
</dbReference>
<keyword evidence="3" id="KW-1185">Reference proteome</keyword>
<gene>
    <name evidence="2" type="ORF">PRELSG_1300600</name>
</gene>
<sequence>MNCIQNDDLYIFLRRKAIIFYTVSLFLGFFKALLFIFNILVFCFSTILILLFMFFGYFGVISGKPSLVHADVYIGVIFFSSMLDFLISFFCCYYIYKLAIGNLHYTHIKKVDYYYSYSIFSLVIAFCLLSTIFNIFSIYYTRKFKKLLKSFSKKNEKKNLCLV</sequence>
<evidence type="ECO:0000313" key="3">
    <source>
        <dbReference type="Proteomes" id="UP000220158"/>
    </source>
</evidence>